<gene>
    <name evidence="3" type="ORF">E2C01_092324</name>
</gene>
<evidence type="ECO:0000259" key="2">
    <source>
        <dbReference type="Pfam" id="PF04218"/>
    </source>
</evidence>
<sequence>MSAVARLPSLYMPPKRPVMSPSIAKKTRKSLTFKVKLDVIHKHERRETNSIASHHGLTPSTLYHFQFRRLY</sequence>
<organism evidence="3 4">
    <name type="scientific">Portunus trituberculatus</name>
    <name type="common">Swimming crab</name>
    <name type="synonym">Neptunus trituberculatus</name>
    <dbReference type="NCBI Taxonomy" id="210409"/>
    <lineage>
        <taxon>Eukaryota</taxon>
        <taxon>Metazoa</taxon>
        <taxon>Ecdysozoa</taxon>
        <taxon>Arthropoda</taxon>
        <taxon>Crustacea</taxon>
        <taxon>Multicrustacea</taxon>
        <taxon>Malacostraca</taxon>
        <taxon>Eumalacostraca</taxon>
        <taxon>Eucarida</taxon>
        <taxon>Decapoda</taxon>
        <taxon>Pleocyemata</taxon>
        <taxon>Brachyura</taxon>
        <taxon>Eubrachyura</taxon>
        <taxon>Portunoidea</taxon>
        <taxon>Portunidae</taxon>
        <taxon>Portuninae</taxon>
        <taxon>Portunus</taxon>
    </lineage>
</organism>
<comment type="subcellular location">
    <subcellularLocation>
        <location evidence="1">Nucleus</location>
    </subcellularLocation>
</comment>
<feature type="domain" description="HTH psq-type" evidence="2">
    <location>
        <begin position="25"/>
        <end position="64"/>
    </location>
</feature>
<protein>
    <recommendedName>
        <fullName evidence="2">HTH psq-type domain-containing protein</fullName>
    </recommendedName>
</protein>
<dbReference type="SUPFAM" id="SSF46689">
    <property type="entry name" value="Homeodomain-like"/>
    <property type="match status" value="1"/>
</dbReference>
<name>A0A5B7JRQ4_PORTR</name>
<evidence type="ECO:0000313" key="3">
    <source>
        <dbReference type="EMBL" id="MPC97036.1"/>
    </source>
</evidence>
<dbReference type="EMBL" id="VSRR010108327">
    <property type="protein sequence ID" value="MPC97036.1"/>
    <property type="molecule type" value="Genomic_DNA"/>
</dbReference>
<dbReference type="GO" id="GO:0003677">
    <property type="term" value="F:DNA binding"/>
    <property type="evidence" value="ECO:0007669"/>
    <property type="project" value="InterPro"/>
</dbReference>
<dbReference type="AlphaFoldDB" id="A0A5B7JRQ4"/>
<accession>A0A5B7JRQ4</accession>
<reference evidence="3 4" key="1">
    <citation type="submission" date="2019-05" db="EMBL/GenBank/DDBJ databases">
        <title>Another draft genome of Portunus trituberculatus and its Hox gene families provides insights of decapod evolution.</title>
        <authorList>
            <person name="Jeong J.-H."/>
            <person name="Song I."/>
            <person name="Kim S."/>
            <person name="Choi T."/>
            <person name="Kim D."/>
            <person name="Ryu S."/>
            <person name="Kim W."/>
        </authorList>
    </citation>
    <scope>NUCLEOTIDE SEQUENCE [LARGE SCALE GENOMIC DNA]</scope>
    <source>
        <tissue evidence="3">Muscle</tissue>
    </source>
</reference>
<dbReference type="InterPro" id="IPR007889">
    <property type="entry name" value="HTH_Psq"/>
</dbReference>
<keyword evidence="4" id="KW-1185">Reference proteome</keyword>
<comment type="caution">
    <text evidence="3">The sequence shown here is derived from an EMBL/GenBank/DDBJ whole genome shotgun (WGS) entry which is preliminary data.</text>
</comment>
<dbReference type="Pfam" id="PF04218">
    <property type="entry name" value="CENP-B_N"/>
    <property type="match status" value="1"/>
</dbReference>
<evidence type="ECO:0000313" key="4">
    <source>
        <dbReference type="Proteomes" id="UP000324222"/>
    </source>
</evidence>
<dbReference type="InterPro" id="IPR009057">
    <property type="entry name" value="Homeodomain-like_sf"/>
</dbReference>
<evidence type="ECO:0000256" key="1">
    <source>
        <dbReference type="ARBA" id="ARBA00004123"/>
    </source>
</evidence>
<proteinExistence type="predicted"/>
<dbReference type="Proteomes" id="UP000324222">
    <property type="component" value="Unassembled WGS sequence"/>
</dbReference>
<dbReference type="GO" id="GO:0005634">
    <property type="term" value="C:nucleus"/>
    <property type="evidence" value="ECO:0007669"/>
    <property type="project" value="UniProtKB-SubCell"/>
</dbReference>